<feature type="compositionally biased region" description="Low complexity" evidence="9">
    <location>
        <begin position="89"/>
        <end position="111"/>
    </location>
</feature>
<dbReference type="PROSITE" id="PS51762">
    <property type="entry name" value="GH16_2"/>
    <property type="match status" value="1"/>
</dbReference>
<dbReference type="SUPFAM" id="SSF49899">
    <property type="entry name" value="Concanavalin A-like lectins/glucanases"/>
    <property type="match status" value="1"/>
</dbReference>
<comment type="similarity">
    <text evidence="2">Belongs to the SKN1/KRE6 family.</text>
</comment>
<feature type="domain" description="GH16" evidence="11">
    <location>
        <begin position="413"/>
        <end position="769"/>
    </location>
</feature>
<feature type="compositionally biased region" description="Polar residues" evidence="9">
    <location>
        <begin position="178"/>
        <end position="187"/>
    </location>
</feature>
<dbReference type="InterPro" id="IPR000757">
    <property type="entry name" value="Beta-glucanase-like"/>
</dbReference>
<evidence type="ECO:0000256" key="1">
    <source>
        <dbReference type="ARBA" id="ARBA00004606"/>
    </source>
</evidence>
<protein>
    <submittedName>
        <fullName evidence="12">Glycoside hydrolase family 16 protein</fullName>
    </submittedName>
</protein>
<feature type="compositionally biased region" description="Basic and acidic residues" evidence="9">
    <location>
        <begin position="115"/>
        <end position="126"/>
    </location>
</feature>
<evidence type="ECO:0000256" key="4">
    <source>
        <dbReference type="ARBA" id="ARBA00022968"/>
    </source>
</evidence>
<feature type="compositionally biased region" description="Polar residues" evidence="9">
    <location>
        <begin position="143"/>
        <end position="155"/>
    </location>
</feature>
<evidence type="ECO:0000256" key="2">
    <source>
        <dbReference type="ARBA" id="ARBA00010962"/>
    </source>
</evidence>
<evidence type="ECO:0000256" key="8">
    <source>
        <dbReference type="ARBA" id="ARBA00023316"/>
    </source>
</evidence>
<dbReference type="PANTHER" id="PTHR31361:SF14">
    <property type="entry name" value="GH16 DOMAIN-CONTAINING PROTEIN"/>
    <property type="match status" value="1"/>
</dbReference>
<feature type="compositionally biased region" description="Polar residues" evidence="9">
    <location>
        <begin position="1"/>
        <end position="13"/>
    </location>
</feature>
<dbReference type="Gene3D" id="2.60.120.200">
    <property type="match status" value="1"/>
</dbReference>
<comment type="subcellular location">
    <subcellularLocation>
        <location evidence="1">Membrane</location>
        <topology evidence="1">Single-pass type II membrane protein</topology>
    </subcellularLocation>
</comment>
<keyword evidence="8" id="KW-0961">Cell wall biogenesis/degradation</keyword>
<evidence type="ECO:0000259" key="11">
    <source>
        <dbReference type="PROSITE" id="PS51762"/>
    </source>
</evidence>
<dbReference type="OrthoDB" id="412647at2759"/>
<dbReference type="InterPro" id="IPR005629">
    <property type="entry name" value="Skn1/Kre6/Sbg1"/>
</dbReference>
<accession>A0A6G1KKE5</accession>
<dbReference type="Pfam" id="PF03935">
    <property type="entry name" value="SKN1_KRE6_Sbg1"/>
    <property type="match status" value="1"/>
</dbReference>
<dbReference type="GO" id="GO:0006078">
    <property type="term" value="P:(1-&gt;6)-beta-D-glucan biosynthetic process"/>
    <property type="evidence" value="ECO:0007669"/>
    <property type="project" value="TreeGrafter"/>
</dbReference>
<dbReference type="CDD" id="cd02180">
    <property type="entry name" value="GH16_fungal_KRE6_glucanase"/>
    <property type="match status" value="1"/>
</dbReference>
<evidence type="ECO:0000256" key="5">
    <source>
        <dbReference type="ARBA" id="ARBA00022989"/>
    </source>
</evidence>
<dbReference type="GO" id="GO:0031505">
    <property type="term" value="P:fungal-type cell wall organization"/>
    <property type="evidence" value="ECO:0007669"/>
    <property type="project" value="TreeGrafter"/>
</dbReference>
<dbReference type="EMBL" id="MU005765">
    <property type="protein sequence ID" value="KAF2713376.1"/>
    <property type="molecule type" value="Genomic_DNA"/>
</dbReference>
<feature type="transmembrane region" description="Helical" evidence="10">
    <location>
        <begin position="355"/>
        <end position="377"/>
    </location>
</feature>
<keyword evidence="3 10" id="KW-0812">Transmembrane</keyword>
<feature type="region of interest" description="Disordered" evidence="9">
    <location>
        <begin position="1"/>
        <end position="126"/>
    </location>
</feature>
<evidence type="ECO:0000256" key="7">
    <source>
        <dbReference type="ARBA" id="ARBA00023180"/>
    </source>
</evidence>
<dbReference type="GO" id="GO:0015926">
    <property type="term" value="F:glucosidase activity"/>
    <property type="evidence" value="ECO:0007669"/>
    <property type="project" value="TreeGrafter"/>
</dbReference>
<keyword evidence="5 10" id="KW-1133">Transmembrane helix</keyword>
<keyword evidence="13" id="KW-1185">Reference proteome</keyword>
<reference evidence="12" key="1">
    <citation type="journal article" date="2020" name="Stud. Mycol.">
        <title>101 Dothideomycetes genomes: a test case for predicting lifestyles and emergence of pathogens.</title>
        <authorList>
            <person name="Haridas S."/>
            <person name="Albert R."/>
            <person name="Binder M."/>
            <person name="Bloem J."/>
            <person name="Labutti K."/>
            <person name="Salamov A."/>
            <person name="Andreopoulos B."/>
            <person name="Baker S."/>
            <person name="Barry K."/>
            <person name="Bills G."/>
            <person name="Bluhm B."/>
            <person name="Cannon C."/>
            <person name="Castanera R."/>
            <person name="Culley D."/>
            <person name="Daum C."/>
            <person name="Ezra D."/>
            <person name="Gonzalez J."/>
            <person name="Henrissat B."/>
            <person name="Kuo A."/>
            <person name="Liang C."/>
            <person name="Lipzen A."/>
            <person name="Lutzoni F."/>
            <person name="Magnuson J."/>
            <person name="Mondo S."/>
            <person name="Nolan M."/>
            <person name="Ohm R."/>
            <person name="Pangilinan J."/>
            <person name="Park H.-J."/>
            <person name="Ramirez L."/>
            <person name="Alfaro M."/>
            <person name="Sun H."/>
            <person name="Tritt A."/>
            <person name="Yoshinaga Y."/>
            <person name="Zwiers L.-H."/>
            <person name="Turgeon B."/>
            <person name="Goodwin S."/>
            <person name="Spatafora J."/>
            <person name="Crous P."/>
            <person name="Grigoriev I."/>
        </authorList>
    </citation>
    <scope>NUCLEOTIDE SEQUENCE</scope>
    <source>
        <strain evidence="12">CBS 279.74</strain>
    </source>
</reference>
<keyword evidence="12" id="KW-0378">Hydrolase</keyword>
<feature type="region of interest" description="Disordered" evidence="9">
    <location>
        <begin position="178"/>
        <end position="209"/>
    </location>
</feature>
<keyword evidence="7" id="KW-0325">Glycoprotein</keyword>
<evidence type="ECO:0000313" key="12">
    <source>
        <dbReference type="EMBL" id="KAF2713376.1"/>
    </source>
</evidence>
<dbReference type="PANTHER" id="PTHR31361">
    <property type="entry name" value="BETA-GLUCAN SYNTHESIS-ASSOCIATED PROTEIN KRE6-RELATED"/>
    <property type="match status" value="1"/>
</dbReference>
<dbReference type="GO" id="GO:0005886">
    <property type="term" value="C:plasma membrane"/>
    <property type="evidence" value="ECO:0007669"/>
    <property type="project" value="TreeGrafter"/>
</dbReference>
<proteinExistence type="inferred from homology"/>
<feature type="compositionally biased region" description="Basic and acidic residues" evidence="9">
    <location>
        <begin position="43"/>
        <end position="52"/>
    </location>
</feature>
<evidence type="ECO:0000256" key="9">
    <source>
        <dbReference type="SAM" id="MobiDB-lite"/>
    </source>
</evidence>
<feature type="compositionally biased region" description="Polar residues" evidence="9">
    <location>
        <begin position="53"/>
        <end position="63"/>
    </location>
</feature>
<feature type="region of interest" description="Disordered" evidence="9">
    <location>
        <begin position="143"/>
        <end position="165"/>
    </location>
</feature>
<feature type="compositionally biased region" description="Low complexity" evidence="9">
    <location>
        <begin position="28"/>
        <end position="41"/>
    </location>
</feature>
<dbReference type="GO" id="GO:0005789">
    <property type="term" value="C:endoplasmic reticulum membrane"/>
    <property type="evidence" value="ECO:0007669"/>
    <property type="project" value="TreeGrafter"/>
</dbReference>
<dbReference type="InterPro" id="IPR013320">
    <property type="entry name" value="ConA-like_dom_sf"/>
</dbReference>
<dbReference type="Proteomes" id="UP000799428">
    <property type="component" value="Unassembled WGS sequence"/>
</dbReference>
<evidence type="ECO:0000256" key="3">
    <source>
        <dbReference type="ARBA" id="ARBA00022692"/>
    </source>
</evidence>
<keyword evidence="4" id="KW-0735">Signal-anchor</keyword>
<gene>
    <name evidence="12" type="ORF">K504DRAFT_423937</name>
</gene>
<evidence type="ECO:0000313" key="13">
    <source>
        <dbReference type="Proteomes" id="UP000799428"/>
    </source>
</evidence>
<dbReference type="AlphaFoldDB" id="A0A6G1KKE5"/>
<sequence>MSSLPKAASTSPANGAAEDLGGSQQFGRSSLSLRAERAAALFRKTDPRKLDRSASSYHLQKQVSRGRKKASSKSQPSITSPPSEPLEPPQLSALITPISSLISPEPSSDLSGIDSHTDKEERSRKEQGKLAILALTADTTPIPTLINQTTSSDPSGWNAKEGEEPISRKENGEFAFLQSTSSTVSPQPRTPRPLQGRKHKSASNLPEGDLCGTSSPLSLRDLGADYTRYFIPFSDSARSSFLDIPGTLLPRYILDPHDSIYTTVALTDSPVSENPFITPDTPTTKLMDAEQGESLIDDRLGATFNEKYQHWPLFTDEKEDDDDLHMPMPDDDARFKTPFTEHFSRANIVSTLGKFFMIVGLLFLFVALPTLSSFGLITYHSHNGSNTDDHYYEPESWGFVNDRLYPLLRNLRTSLIDPDTPESAKTMMSANGDRFQLVFSDEFNDNNRTFYEGDDPYWYAPDIWYGATKDLEWYDPDAVTTWDGTLEIRLDKFTNHNLEFRSGMLNSWNHACFKGGIFEVSMSLPGPAAIMGLWPGAWTMGNLGRPGYLSTTEGLWPYTYQACDVGITPNQSSYDGLSRLPGQRLPSCTCPGEDHPNPGTGRGAPEIDVVEVGASYGGLPIATQSFQVAPFDVWQYPDYEFTAFPDYSTSYINTYTGDASQQAVSATTMLNRDWYDGNAYQKYSFEYAPGEGEGSYIIWKVGGETTFIMDGRAIGPNGNIQARQVSEEPMSIILNLGISNSWTQIDWANLVFPTVMRVDYVRWYQKKGEESVTCDPPGFETTKYIRDHIKAYTNPNLTKWEQTGYGWPKHKLNSDC</sequence>
<name>A0A6G1KKE5_9PLEO</name>
<organism evidence="12 13">
    <name type="scientific">Pleomassaria siparia CBS 279.74</name>
    <dbReference type="NCBI Taxonomy" id="1314801"/>
    <lineage>
        <taxon>Eukaryota</taxon>
        <taxon>Fungi</taxon>
        <taxon>Dikarya</taxon>
        <taxon>Ascomycota</taxon>
        <taxon>Pezizomycotina</taxon>
        <taxon>Dothideomycetes</taxon>
        <taxon>Pleosporomycetidae</taxon>
        <taxon>Pleosporales</taxon>
        <taxon>Pleomassariaceae</taxon>
        <taxon>Pleomassaria</taxon>
    </lineage>
</organism>
<evidence type="ECO:0000256" key="6">
    <source>
        <dbReference type="ARBA" id="ARBA00023136"/>
    </source>
</evidence>
<keyword evidence="6 10" id="KW-0472">Membrane</keyword>
<evidence type="ECO:0000256" key="10">
    <source>
        <dbReference type="SAM" id="Phobius"/>
    </source>
</evidence>